<evidence type="ECO:0000256" key="2">
    <source>
        <dbReference type="ARBA" id="ARBA00001970"/>
    </source>
</evidence>
<dbReference type="GO" id="GO:0140825">
    <property type="term" value="F:lactoperoxidase activity"/>
    <property type="evidence" value="ECO:0007669"/>
    <property type="project" value="UniProtKB-EC"/>
</dbReference>
<evidence type="ECO:0000256" key="6">
    <source>
        <dbReference type="ARBA" id="ARBA00022723"/>
    </source>
</evidence>
<organism evidence="12 13">
    <name type="scientific">Castilleja foliolosa</name>
    <dbReference type="NCBI Taxonomy" id="1961234"/>
    <lineage>
        <taxon>Eukaryota</taxon>
        <taxon>Viridiplantae</taxon>
        <taxon>Streptophyta</taxon>
        <taxon>Embryophyta</taxon>
        <taxon>Tracheophyta</taxon>
        <taxon>Spermatophyta</taxon>
        <taxon>Magnoliopsida</taxon>
        <taxon>eudicotyledons</taxon>
        <taxon>Gunneridae</taxon>
        <taxon>Pentapetalae</taxon>
        <taxon>asterids</taxon>
        <taxon>lamiids</taxon>
        <taxon>Lamiales</taxon>
        <taxon>Orobanchaceae</taxon>
        <taxon>Pedicularideae</taxon>
        <taxon>Castillejinae</taxon>
        <taxon>Castilleja</taxon>
    </lineage>
</organism>
<dbReference type="GO" id="GO:0046872">
    <property type="term" value="F:metal ion binding"/>
    <property type="evidence" value="ECO:0007669"/>
    <property type="project" value="UniProtKB-KW"/>
</dbReference>
<dbReference type="Pfam" id="PF00141">
    <property type="entry name" value="peroxidase"/>
    <property type="match status" value="1"/>
</dbReference>
<dbReference type="EMBL" id="JAVIJP010000011">
    <property type="protein sequence ID" value="KAL3646928.1"/>
    <property type="molecule type" value="Genomic_DNA"/>
</dbReference>
<feature type="domain" description="Plant heme peroxidase family profile" evidence="11">
    <location>
        <begin position="132"/>
        <end position="260"/>
    </location>
</feature>
<gene>
    <name evidence="12" type="ORF">CASFOL_009472</name>
</gene>
<dbReference type="SUPFAM" id="SSF48113">
    <property type="entry name" value="Heme-dependent peroxidases"/>
    <property type="match status" value="1"/>
</dbReference>
<comment type="catalytic activity">
    <reaction evidence="1">
        <text>2 a phenolic donor + H2O2 = 2 a phenolic radical donor + 2 H2O</text>
        <dbReference type="Rhea" id="RHEA:56136"/>
        <dbReference type="ChEBI" id="CHEBI:15377"/>
        <dbReference type="ChEBI" id="CHEBI:16240"/>
        <dbReference type="ChEBI" id="CHEBI:139520"/>
        <dbReference type="ChEBI" id="CHEBI:139521"/>
        <dbReference type="EC" id="1.11.1.7"/>
    </reaction>
</comment>
<evidence type="ECO:0000313" key="13">
    <source>
        <dbReference type="Proteomes" id="UP001632038"/>
    </source>
</evidence>
<keyword evidence="8" id="KW-0408">Iron</keyword>
<evidence type="ECO:0000256" key="10">
    <source>
        <dbReference type="RuleBase" id="RU004241"/>
    </source>
</evidence>
<feature type="binding site" evidence="9">
    <location>
        <position position="136"/>
    </location>
    <ligand>
        <name>Ca(2+)</name>
        <dbReference type="ChEBI" id="CHEBI:29108"/>
        <label>1</label>
    </ligand>
</feature>
<evidence type="ECO:0000259" key="11">
    <source>
        <dbReference type="PROSITE" id="PS50873"/>
    </source>
</evidence>
<keyword evidence="13" id="KW-1185">Reference proteome</keyword>
<dbReference type="AlphaFoldDB" id="A0ABD3DXF0"/>
<comment type="cofactor">
    <cofactor evidence="9">
        <name>Ca(2+)</name>
        <dbReference type="ChEBI" id="CHEBI:29108"/>
    </cofactor>
    <text evidence="9">Binds 2 calcium ions per subunit.</text>
</comment>
<evidence type="ECO:0000256" key="7">
    <source>
        <dbReference type="ARBA" id="ARBA00023002"/>
    </source>
</evidence>
<dbReference type="PANTHER" id="PTHR31388">
    <property type="entry name" value="PEROXIDASE 72-RELATED"/>
    <property type="match status" value="1"/>
</dbReference>
<dbReference type="InterPro" id="IPR000823">
    <property type="entry name" value="Peroxidase_pln"/>
</dbReference>
<evidence type="ECO:0000256" key="9">
    <source>
        <dbReference type="PIRSR" id="PIRSR600823-3"/>
    </source>
</evidence>
<dbReference type="Proteomes" id="UP001632038">
    <property type="component" value="Unassembled WGS sequence"/>
</dbReference>
<comment type="caution">
    <text evidence="12">The sequence shown here is derived from an EMBL/GenBank/DDBJ whole genome shotgun (WGS) entry which is preliminary data.</text>
</comment>
<comment type="similarity">
    <text evidence="10">Belongs to the peroxidase family.</text>
</comment>
<reference evidence="13" key="1">
    <citation type="journal article" date="2024" name="IScience">
        <title>Strigolactones Initiate the Formation of Haustorium-like Structures in Castilleja.</title>
        <authorList>
            <person name="Buerger M."/>
            <person name="Peterson D."/>
            <person name="Chory J."/>
        </authorList>
    </citation>
    <scope>NUCLEOTIDE SEQUENCE [LARGE SCALE GENOMIC DNA]</scope>
</reference>
<comment type="cofactor">
    <cofactor evidence="2">
        <name>heme b</name>
        <dbReference type="ChEBI" id="CHEBI:60344"/>
    </cofactor>
</comment>
<dbReference type="PANTHER" id="PTHR31388:SF5">
    <property type="entry name" value="PEROXIDASE"/>
    <property type="match status" value="1"/>
</dbReference>
<sequence>MLNYSSKNTQPTSTDAQISTVSSSIDAFEAKISDKLAQMQRDIDYRFSQFVSALIANGYIDAVPEECAHDITIHTAPVEYKTENHHDTHIDTLHMKDAIVDVSDADDPMPQTNQVEVLDMVEDTELVELVELEECDAPILLDDIASLEGEKGVAADLNSVGAVERIKEVVEDECKDVVPCAHIFALAAIDIVYNLGERDRSIKLGKRGARTTSLTYFLIYTLRTKGKNVMDTGGPTRTGTEVGTTSRNTVKGVESVDLAL</sequence>
<name>A0ABD3DXF0_9LAMI</name>
<evidence type="ECO:0000256" key="5">
    <source>
        <dbReference type="ARBA" id="ARBA00022617"/>
    </source>
</evidence>
<evidence type="ECO:0000256" key="8">
    <source>
        <dbReference type="ARBA" id="ARBA00023004"/>
    </source>
</evidence>
<keyword evidence="7" id="KW-0560">Oxidoreductase</keyword>
<keyword evidence="4" id="KW-0575">Peroxidase</keyword>
<evidence type="ECO:0000256" key="3">
    <source>
        <dbReference type="ARBA" id="ARBA00012313"/>
    </source>
</evidence>
<dbReference type="InterPro" id="IPR002016">
    <property type="entry name" value="Haem_peroxidase"/>
</dbReference>
<proteinExistence type="inferred from homology"/>
<evidence type="ECO:0000313" key="12">
    <source>
        <dbReference type="EMBL" id="KAL3646928.1"/>
    </source>
</evidence>
<protein>
    <recommendedName>
        <fullName evidence="3">peroxidase</fullName>
        <ecNumber evidence="3">1.11.1.7</ecNumber>
    </recommendedName>
</protein>
<keyword evidence="5" id="KW-0349">Heme</keyword>
<keyword evidence="6 9" id="KW-0479">Metal-binding</keyword>
<feature type="binding site" evidence="9">
    <location>
        <position position="150"/>
    </location>
    <ligand>
        <name>Ca(2+)</name>
        <dbReference type="ChEBI" id="CHEBI:29108"/>
        <label>1</label>
    </ligand>
</feature>
<evidence type="ECO:0000256" key="4">
    <source>
        <dbReference type="ARBA" id="ARBA00022559"/>
    </source>
</evidence>
<dbReference type="InterPro" id="IPR010255">
    <property type="entry name" value="Haem_peroxidase_sf"/>
</dbReference>
<dbReference type="PROSITE" id="PS50873">
    <property type="entry name" value="PEROXIDASE_4"/>
    <property type="match status" value="1"/>
</dbReference>
<dbReference type="Gene3D" id="1.10.520.10">
    <property type="match status" value="1"/>
</dbReference>
<accession>A0ABD3DXF0</accession>
<dbReference type="EC" id="1.11.1.7" evidence="3"/>
<keyword evidence="9" id="KW-0106">Calcium</keyword>
<evidence type="ECO:0000256" key="1">
    <source>
        <dbReference type="ARBA" id="ARBA00000189"/>
    </source>
</evidence>